<comment type="caution">
    <text evidence="3">The sequence shown here is derived from an EMBL/GenBank/DDBJ whole genome shotgun (WGS) entry which is preliminary data.</text>
</comment>
<dbReference type="PANTHER" id="PTHR30363:SF28">
    <property type="entry name" value="TRANSCRIPTIONAL REGULATORY PROTEIN-RELATED"/>
    <property type="match status" value="1"/>
</dbReference>
<dbReference type="AlphaFoldDB" id="A0A417ZA54"/>
<dbReference type="EMBL" id="QWLM01000002">
    <property type="protein sequence ID" value="RHW47531.1"/>
    <property type="molecule type" value="Genomic_DNA"/>
</dbReference>
<gene>
    <name evidence="3" type="ORF">D1832_02175</name>
</gene>
<accession>A0A417ZA54</accession>
<evidence type="ECO:0000313" key="4">
    <source>
        <dbReference type="Proteomes" id="UP000285376"/>
    </source>
</evidence>
<dbReference type="InterPro" id="IPR036390">
    <property type="entry name" value="WH_DNA-bd_sf"/>
</dbReference>
<protein>
    <submittedName>
        <fullName evidence="3">MarR family transcriptional regulator</fullName>
    </submittedName>
</protein>
<dbReference type="InterPro" id="IPR000835">
    <property type="entry name" value="HTH_MarR-typ"/>
</dbReference>
<evidence type="ECO:0000313" key="3">
    <source>
        <dbReference type="EMBL" id="RHW47531.1"/>
    </source>
</evidence>
<reference evidence="3 4" key="1">
    <citation type="submission" date="2018-08" db="EMBL/GenBank/DDBJ databases">
        <title>Whole genome sequence analysis of Dermacoccus abyssi bacteria isolated from Deep Mariana trench Micromonospora spp reveals genes involved in the environmental adaptation and production of secondary metabolites.</title>
        <authorList>
            <person name="Abdel-Mageed W.M."/>
            <person name="Lehri B."/>
            <person name="Nouioui I."/>
            <person name="Goodfellow I."/>
            <person name="Jaspars M."/>
            <person name="Karlyshev A."/>
        </authorList>
    </citation>
    <scope>NUCLEOTIDE SEQUENCE [LARGE SCALE GENOMIC DNA]</scope>
    <source>
        <strain evidence="3 4">MT1.1</strain>
    </source>
</reference>
<dbReference type="GO" id="GO:0003700">
    <property type="term" value="F:DNA-binding transcription factor activity"/>
    <property type="evidence" value="ECO:0007669"/>
    <property type="project" value="InterPro"/>
</dbReference>
<evidence type="ECO:0000259" key="2">
    <source>
        <dbReference type="Pfam" id="PF12802"/>
    </source>
</evidence>
<proteinExistence type="predicted"/>
<name>A0A417ZA54_9MICO</name>
<sequence length="247" mass="25867">MTPEPVNPGAAASPAAPQSVPTRERVRLAVSEHGPVTAAELGERMGLTPAAMRRHLDALVADGLIAEREAPSSGAKRRGRPARAYVLTDAGHAAMTAGYDTLANQVLEHLVRVGGDEAVEAVARERAREIAHSVKPLVDAAGDDPNARARALAGALSSQGFAASTRPVAQGTPLAGVQLCQGHCPVQHVAANHPQFCEAEAEVFSEVLGVHVQRLASLAHGDHVCTTFIPTITTDRNNAAPHEEEQR</sequence>
<dbReference type="CDD" id="cd00090">
    <property type="entry name" value="HTH_ARSR"/>
    <property type="match status" value="1"/>
</dbReference>
<dbReference type="RefSeq" id="WP_118912419.1">
    <property type="nucleotide sequence ID" value="NZ_CBCRVH010000002.1"/>
</dbReference>
<organism evidence="3 4">
    <name type="scientific">Dermacoccus abyssi</name>
    <dbReference type="NCBI Taxonomy" id="322596"/>
    <lineage>
        <taxon>Bacteria</taxon>
        <taxon>Bacillati</taxon>
        <taxon>Actinomycetota</taxon>
        <taxon>Actinomycetes</taxon>
        <taxon>Micrococcales</taxon>
        <taxon>Dermacoccaceae</taxon>
        <taxon>Dermacoccus</taxon>
    </lineage>
</organism>
<feature type="region of interest" description="Disordered" evidence="1">
    <location>
        <begin position="1"/>
        <end position="22"/>
    </location>
</feature>
<feature type="compositionally biased region" description="Low complexity" evidence="1">
    <location>
        <begin position="7"/>
        <end position="21"/>
    </location>
</feature>
<evidence type="ECO:0000256" key="1">
    <source>
        <dbReference type="SAM" id="MobiDB-lite"/>
    </source>
</evidence>
<dbReference type="Proteomes" id="UP000285376">
    <property type="component" value="Unassembled WGS sequence"/>
</dbReference>
<dbReference type="PANTHER" id="PTHR30363">
    <property type="entry name" value="HTH-TYPE TRANSCRIPTIONAL REGULATOR SRLR-RELATED"/>
    <property type="match status" value="1"/>
</dbReference>
<dbReference type="SUPFAM" id="SSF46785">
    <property type="entry name" value="Winged helix' DNA-binding domain"/>
    <property type="match status" value="1"/>
</dbReference>
<dbReference type="InterPro" id="IPR050313">
    <property type="entry name" value="Carb_Metab_HTH_regulators"/>
</dbReference>
<dbReference type="Pfam" id="PF12802">
    <property type="entry name" value="MarR_2"/>
    <property type="match status" value="1"/>
</dbReference>
<feature type="domain" description="HTH marR-type" evidence="2">
    <location>
        <begin position="29"/>
        <end position="72"/>
    </location>
</feature>
<dbReference type="InterPro" id="IPR036388">
    <property type="entry name" value="WH-like_DNA-bd_sf"/>
</dbReference>
<dbReference type="InterPro" id="IPR011991">
    <property type="entry name" value="ArsR-like_HTH"/>
</dbReference>
<dbReference type="Gene3D" id="1.10.10.10">
    <property type="entry name" value="Winged helix-like DNA-binding domain superfamily/Winged helix DNA-binding domain"/>
    <property type="match status" value="1"/>
</dbReference>